<dbReference type="Proteomes" id="UP000218807">
    <property type="component" value="Unassembled WGS sequence"/>
</dbReference>
<reference evidence="2 3" key="1">
    <citation type="submission" date="2017-09" db="EMBL/GenBank/DDBJ databases">
        <title>Comparative genomics of rhizobia isolated from Phaseolus vulgaris in China.</title>
        <authorList>
            <person name="Tong W."/>
        </authorList>
    </citation>
    <scope>NUCLEOTIDE SEQUENCE [LARGE SCALE GENOMIC DNA]</scope>
    <source>
        <strain evidence="2 3">L101</strain>
    </source>
</reference>
<dbReference type="Pfam" id="PF09937">
    <property type="entry name" value="DUF2169"/>
    <property type="match status" value="1"/>
</dbReference>
<dbReference type="AlphaFoldDB" id="A0A2A5KP55"/>
<gene>
    <name evidence="2" type="ORF">CPT34_23455</name>
</gene>
<name>A0A2A5KP55_9HYPH</name>
<dbReference type="EMBL" id="NXDM01000025">
    <property type="protein sequence ID" value="PCK78731.1"/>
    <property type="molecule type" value="Genomic_DNA"/>
</dbReference>
<feature type="domain" description="DUF2169" evidence="1">
    <location>
        <begin position="24"/>
        <end position="337"/>
    </location>
</feature>
<dbReference type="RefSeq" id="WP_096764166.1">
    <property type="nucleotide sequence ID" value="NZ_NXDM01000025.1"/>
</dbReference>
<evidence type="ECO:0000259" key="1">
    <source>
        <dbReference type="Pfam" id="PF09937"/>
    </source>
</evidence>
<evidence type="ECO:0000313" key="2">
    <source>
        <dbReference type="EMBL" id="PCK78731.1"/>
    </source>
</evidence>
<accession>A0A2A5KP55</accession>
<protein>
    <recommendedName>
        <fullName evidence="1">DUF2169 domain-containing protein</fullName>
    </recommendedName>
</protein>
<sequence length="368" mass="41227">MELINRLPFPAMAFRQFDANGDLDCVVSVRGTFEHVQDGRLRLRRAQEDFQWEDAYDGDPHQGVLLRQTDLTPEKPGTDVTFLGSSYAPEGKPAQSWTCSLQVGHVGKTLRVHGRRSWHPVIRDRWAGFLASEPKRVLSDWKLSEAELTTSVSLAWSNAYGGQIPGTGDPQTATPSDVEPANPLGCGIVNLDIGPEAGPQLAPSITAADETSIDWRRRYEPQGLGPISPWWRQRQQYAGTYDDTWLSERHPLLPRDFDPRFWHCAPPDLIAMPWLEGGEEYLLENLHPELSVAKGALPDVKLGVHCRREDRDEWHLLDLDGVLFDWRSDGRVILTWRARFPLPDAGETMLTLSRVVLNASGEAGRAAA</sequence>
<evidence type="ECO:0000313" key="3">
    <source>
        <dbReference type="Proteomes" id="UP000218807"/>
    </source>
</evidence>
<organism evidence="2 3">
    <name type="scientific">Rhizobium sophoriradicis</name>
    <dbReference type="NCBI Taxonomy" id="1535245"/>
    <lineage>
        <taxon>Bacteria</taxon>
        <taxon>Pseudomonadati</taxon>
        <taxon>Pseudomonadota</taxon>
        <taxon>Alphaproteobacteria</taxon>
        <taxon>Hyphomicrobiales</taxon>
        <taxon>Rhizobiaceae</taxon>
        <taxon>Rhizobium/Agrobacterium group</taxon>
        <taxon>Rhizobium</taxon>
    </lineage>
</organism>
<comment type="caution">
    <text evidence="2">The sequence shown here is derived from an EMBL/GenBank/DDBJ whole genome shotgun (WGS) entry which is preliminary data.</text>
</comment>
<proteinExistence type="predicted"/>
<dbReference type="InterPro" id="IPR018683">
    <property type="entry name" value="DUF2169"/>
</dbReference>
<keyword evidence="3" id="KW-1185">Reference proteome</keyword>